<name>F8F332_GRAC1</name>
<reference evidence="6" key="1">
    <citation type="journal article" date="2013" name="Stand. Genomic Sci.">
        <title>Genome sequence of the thermophilic fresh-water bacterium Spirochaeta caldaria type strain (H1(T)), reclassification of Spirochaeta caldaria, Spirochaeta stenostrepta, and Spirochaeta zuelzerae in the genus Treponema as Treponema caldaria comb. nov., Treponema stenostrepta comb. nov., and Treponema zuelzerae comb. nov., and emendation of the genus Treponema.</title>
        <authorList>
            <person name="Abt B."/>
            <person name="Goker M."/>
            <person name="Scheuner C."/>
            <person name="Han C."/>
            <person name="Lu M."/>
            <person name="Misra M."/>
            <person name="Lapidus A."/>
            <person name="Nolan M."/>
            <person name="Lucas S."/>
            <person name="Hammon N."/>
            <person name="Deshpande S."/>
            <person name="Cheng J.F."/>
            <person name="Tapia R."/>
            <person name="Goodwin L.A."/>
            <person name="Pitluck S."/>
            <person name="Liolios K."/>
            <person name="Pagani I."/>
            <person name="Ivanova N."/>
            <person name="Mavromatis K."/>
            <person name="Mikhailova N."/>
            <person name="Huntemann M."/>
            <person name="Pati A."/>
            <person name="Chen A."/>
            <person name="Palaniappan K."/>
            <person name="Land M."/>
            <person name="Hauser L."/>
            <person name="Jeffries C.D."/>
            <person name="Rohde M."/>
            <person name="Spring S."/>
            <person name="Gronow S."/>
            <person name="Detter J.C."/>
            <person name="Bristow J."/>
            <person name="Eisen J.A."/>
            <person name="Markowitz V."/>
            <person name="Hugenholtz P."/>
            <person name="Kyrpides N.C."/>
            <person name="Woyke T."/>
            <person name="Klenk H.P."/>
        </authorList>
    </citation>
    <scope>NUCLEOTIDE SEQUENCE</scope>
    <source>
        <strain evidence="6">ATCC 51460 / DSM 7334 / H1</strain>
    </source>
</reference>
<evidence type="ECO:0000259" key="4">
    <source>
        <dbReference type="PROSITE" id="PS50932"/>
    </source>
</evidence>
<proteinExistence type="predicted"/>
<dbReference type="PROSITE" id="PS50932">
    <property type="entry name" value="HTH_LACI_2"/>
    <property type="match status" value="1"/>
</dbReference>
<dbReference type="Proteomes" id="UP000000503">
    <property type="component" value="Chromosome"/>
</dbReference>
<dbReference type="eggNOG" id="COG1609">
    <property type="taxonomic scope" value="Bacteria"/>
</dbReference>
<accession>F8F332</accession>
<evidence type="ECO:0000313" key="5">
    <source>
        <dbReference type="EMBL" id="AEJ20358.1"/>
    </source>
</evidence>
<dbReference type="RefSeq" id="WP_013969639.1">
    <property type="nucleotide sequence ID" value="NC_015732.1"/>
</dbReference>
<dbReference type="InterPro" id="IPR001761">
    <property type="entry name" value="Peripla_BP/Lac1_sug-bd_dom"/>
</dbReference>
<dbReference type="GO" id="GO:0000976">
    <property type="term" value="F:transcription cis-regulatory region binding"/>
    <property type="evidence" value="ECO:0007669"/>
    <property type="project" value="TreeGrafter"/>
</dbReference>
<dbReference type="CDD" id="cd01392">
    <property type="entry name" value="HTH_LacI"/>
    <property type="match status" value="1"/>
</dbReference>
<dbReference type="Gene3D" id="1.10.260.40">
    <property type="entry name" value="lambda repressor-like DNA-binding domains"/>
    <property type="match status" value="1"/>
</dbReference>
<dbReference type="CDD" id="cd06267">
    <property type="entry name" value="PBP1_LacI_sugar_binding-like"/>
    <property type="match status" value="1"/>
</dbReference>
<keyword evidence="3" id="KW-0804">Transcription</keyword>
<dbReference type="Pfam" id="PF00532">
    <property type="entry name" value="Peripla_BP_1"/>
    <property type="match status" value="1"/>
</dbReference>
<dbReference type="STRING" id="744872.Spica_2243"/>
<dbReference type="SUPFAM" id="SSF47413">
    <property type="entry name" value="lambda repressor-like DNA-binding domains"/>
    <property type="match status" value="1"/>
</dbReference>
<keyword evidence="2" id="KW-0238">DNA-binding</keyword>
<dbReference type="InterPro" id="IPR028082">
    <property type="entry name" value="Peripla_BP_I"/>
</dbReference>
<dbReference type="PANTHER" id="PTHR30146:SF109">
    <property type="entry name" value="HTH-TYPE TRANSCRIPTIONAL REGULATOR GALS"/>
    <property type="match status" value="1"/>
</dbReference>
<evidence type="ECO:0000256" key="3">
    <source>
        <dbReference type="ARBA" id="ARBA00023163"/>
    </source>
</evidence>
<dbReference type="KEGG" id="scd:Spica_2243"/>
<gene>
    <name evidence="5" type="ordered locus">Spica_2243</name>
</gene>
<dbReference type="InterPro" id="IPR010982">
    <property type="entry name" value="Lambda_DNA-bd_dom_sf"/>
</dbReference>
<dbReference type="AlphaFoldDB" id="F8F332"/>
<dbReference type="PANTHER" id="PTHR30146">
    <property type="entry name" value="LACI-RELATED TRANSCRIPTIONAL REPRESSOR"/>
    <property type="match status" value="1"/>
</dbReference>
<evidence type="ECO:0000256" key="1">
    <source>
        <dbReference type="ARBA" id="ARBA00023015"/>
    </source>
</evidence>
<keyword evidence="6" id="KW-1185">Reference proteome</keyword>
<dbReference type="HOGENOM" id="CLU_037628_6_0_12"/>
<keyword evidence="1" id="KW-0805">Transcription regulation</keyword>
<dbReference type="EMBL" id="CP002868">
    <property type="protein sequence ID" value="AEJ20358.1"/>
    <property type="molecule type" value="Genomic_DNA"/>
</dbReference>
<dbReference type="InterPro" id="IPR000843">
    <property type="entry name" value="HTH_LacI"/>
</dbReference>
<dbReference type="OrthoDB" id="9784962at2"/>
<dbReference type="Pfam" id="PF00356">
    <property type="entry name" value="LacI"/>
    <property type="match status" value="1"/>
</dbReference>
<protein>
    <submittedName>
        <fullName evidence="5">Transcriptional regulator, LacI family</fullName>
    </submittedName>
</protein>
<evidence type="ECO:0000313" key="6">
    <source>
        <dbReference type="Proteomes" id="UP000000503"/>
    </source>
</evidence>
<dbReference type="SMART" id="SM00354">
    <property type="entry name" value="HTH_LACI"/>
    <property type="match status" value="1"/>
</dbReference>
<dbReference type="GO" id="GO:0003700">
    <property type="term" value="F:DNA-binding transcription factor activity"/>
    <property type="evidence" value="ECO:0007669"/>
    <property type="project" value="TreeGrafter"/>
</dbReference>
<organism evidence="5 6">
    <name type="scientific">Gracilinema caldarium (strain ATCC 51460 / DSM 7334 / H1)</name>
    <name type="common">Treponema caldarium</name>
    <dbReference type="NCBI Taxonomy" id="744872"/>
    <lineage>
        <taxon>Bacteria</taxon>
        <taxon>Pseudomonadati</taxon>
        <taxon>Spirochaetota</taxon>
        <taxon>Spirochaetia</taxon>
        <taxon>Spirochaetales</taxon>
        <taxon>Breznakiellaceae</taxon>
        <taxon>Gracilinema</taxon>
    </lineage>
</organism>
<dbReference type="Gene3D" id="3.40.50.2300">
    <property type="match status" value="2"/>
</dbReference>
<sequence length="351" mass="38003">MSRRQHATVRDVAALAGVSTATVSRCFDPDLSHLVTAETRQKVLTAAEELHFTINHVARSLKTKSTKTVAVIAPELSNDFFMELTEAMDCILEQAGYTLLVASSSNSVEEEQKRISLFAERLVDGIIVIPAGSQGDHLQHLACQGMPILLVDRLVEGCSLGAVLSENETGSAALTRALIQDGYSRIAFVGGDISISTARERLAGYGRAMAEAGLSVEGDLIRLGGMGVSDGYQRMDELLQSRNPPEALVAVNLLVHLGMQRRLLEDIKQGYPLPSFAVAAFDQTAYSAFLPFCKYIAAQDIAGLGRLAAERILIQIDEVKRIPSTGTVHPIEPEIVRLPVTILPVNSHRIF</sequence>
<feature type="domain" description="HTH lacI-type" evidence="4">
    <location>
        <begin position="7"/>
        <end position="63"/>
    </location>
</feature>
<evidence type="ECO:0000256" key="2">
    <source>
        <dbReference type="ARBA" id="ARBA00023125"/>
    </source>
</evidence>
<dbReference type="SUPFAM" id="SSF53822">
    <property type="entry name" value="Periplasmic binding protein-like I"/>
    <property type="match status" value="1"/>
</dbReference>